<evidence type="ECO:0000256" key="38">
    <source>
        <dbReference type="SAM" id="Coils"/>
    </source>
</evidence>
<evidence type="ECO:0000256" key="20">
    <source>
        <dbReference type="ARBA" id="ARBA00022741"/>
    </source>
</evidence>
<dbReference type="SUPFAM" id="SSF46767">
    <property type="entry name" value="Methylated DNA-protein cysteine methyltransferase, C-terminal domain"/>
    <property type="match status" value="1"/>
</dbReference>
<dbReference type="GO" id="GO:0000287">
    <property type="term" value="F:magnesium ion binding"/>
    <property type="evidence" value="ECO:0007669"/>
    <property type="project" value="InterPro"/>
</dbReference>
<evidence type="ECO:0000256" key="39">
    <source>
        <dbReference type="SAM" id="SignalP"/>
    </source>
</evidence>
<dbReference type="CDD" id="cd06445">
    <property type="entry name" value="ATase"/>
    <property type="match status" value="1"/>
</dbReference>
<evidence type="ECO:0000256" key="25">
    <source>
        <dbReference type="ARBA" id="ARBA00022917"/>
    </source>
</evidence>
<dbReference type="FunFam" id="3.30.930.10:FF:000003">
    <property type="entry name" value="Phenylalanine--tRNA ligase alpha subunit"/>
    <property type="match status" value="1"/>
</dbReference>
<evidence type="ECO:0000256" key="18">
    <source>
        <dbReference type="ARBA" id="ARBA00022679"/>
    </source>
</evidence>
<evidence type="ECO:0000256" key="14">
    <source>
        <dbReference type="ARBA" id="ARBA00022490"/>
    </source>
</evidence>
<name>A0A816NE51_9BILA</name>
<keyword evidence="26" id="KW-0809">Transit peptide</keyword>
<dbReference type="PROSITE" id="PS50886">
    <property type="entry name" value="TRBD"/>
    <property type="match status" value="1"/>
</dbReference>
<dbReference type="SUPFAM" id="SSF50249">
    <property type="entry name" value="Nucleic acid-binding proteins"/>
    <property type="match status" value="1"/>
</dbReference>
<comment type="catalytic activity">
    <reaction evidence="1">
        <text>a 4-O-methyl-thymidine in DNA + L-cysteinyl-[protein] = a thymidine in DNA + S-methyl-L-cysteinyl-[protein]</text>
        <dbReference type="Rhea" id="RHEA:53428"/>
        <dbReference type="Rhea" id="RHEA-COMP:10131"/>
        <dbReference type="Rhea" id="RHEA-COMP:10132"/>
        <dbReference type="Rhea" id="RHEA-COMP:13555"/>
        <dbReference type="Rhea" id="RHEA-COMP:13556"/>
        <dbReference type="ChEBI" id="CHEBI:29950"/>
        <dbReference type="ChEBI" id="CHEBI:82612"/>
        <dbReference type="ChEBI" id="CHEBI:137386"/>
        <dbReference type="ChEBI" id="CHEBI:137387"/>
        <dbReference type="EC" id="2.1.1.63"/>
    </reaction>
</comment>
<feature type="domain" description="Aminoacyl-transfer RNA synthetases class-II family profile" evidence="40">
    <location>
        <begin position="147"/>
        <end position="371"/>
    </location>
</feature>
<evidence type="ECO:0000256" key="17">
    <source>
        <dbReference type="ARBA" id="ARBA00022603"/>
    </source>
</evidence>
<dbReference type="Gene3D" id="3.50.40.10">
    <property type="entry name" value="Phenylalanyl-trna Synthetase, Chain B, domain 3"/>
    <property type="match status" value="1"/>
</dbReference>
<evidence type="ECO:0000256" key="34">
    <source>
        <dbReference type="ARBA" id="ARBA00033189"/>
    </source>
</evidence>
<dbReference type="NCBIfam" id="NF045760">
    <property type="entry name" value="YtpR"/>
    <property type="match status" value="1"/>
</dbReference>
<dbReference type="Gene3D" id="3.30.930.10">
    <property type="entry name" value="Bira Bifunctional Protein, Domain 2"/>
    <property type="match status" value="2"/>
</dbReference>
<feature type="domain" description="B5" evidence="43">
    <location>
        <begin position="757"/>
        <end position="832"/>
    </location>
</feature>
<evidence type="ECO:0000256" key="7">
    <source>
        <dbReference type="ARBA" id="ARBA00010207"/>
    </source>
</evidence>
<dbReference type="GO" id="GO:0032259">
    <property type="term" value="P:methylation"/>
    <property type="evidence" value="ECO:0007669"/>
    <property type="project" value="UniProtKB-KW"/>
</dbReference>
<dbReference type="InterPro" id="IPR009061">
    <property type="entry name" value="DNA-bd_dom_put_sf"/>
</dbReference>
<dbReference type="InterPro" id="IPR004529">
    <property type="entry name" value="Phe-tRNA-synth_IIc_asu"/>
</dbReference>
<comment type="similarity">
    <text evidence="6">Belongs to the MGMT family.</text>
</comment>
<keyword evidence="23" id="KW-0460">Magnesium</keyword>
<dbReference type="PROSITE" id="PS51483">
    <property type="entry name" value="B5"/>
    <property type="match status" value="1"/>
</dbReference>
<evidence type="ECO:0000259" key="40">
    <source>
        <dbReference type="PROSITE" id="PS50862"/>
    </source>
</evidence>
<dbReference type="GO" id="GO:0000049">
    <property type="term" value="F:tRNA binding"/>
    <property type="evidence" value="ECO:0007669"/>
    <property type="project" value="UniProtKB-UniRule"/>
</dbReference>
<dbReference type="Pfam" id="PF01588">
    <property type="entry name" value="tRNA_bind"/>
    <property type="match status" value="1"/>
</dbReference>
<dbReference type="GO" id="GO:0009328">
    <property type="term" value="C:phenylalanine-tRNA ligase complex"/>
    <property type="evidence" value="ECO:0007669"/>
    <property type="project" value="TreeGrafter"/>
</dbReference>
<keyword evidence="29" id="KW-0234">DNA repair</keyword>
<dbReference type="SMART" id="SM00874">
    <property type="entry name" value="B5"/>
    <property type="match status" value="1"/>
</dbReference>
<dbReference type="InterPro" id="IPR022911">
    <property type="entry name" value="Phe_tRNA_ligase_alpha1_bac"/>
</dbReference>
<dbReference type="InterPro" id="IPR036388">
    <property type="entry name" value="WH-like_DNA-bd_sf"/>
</dbReference>
<dbReference type="InterPro" id="IPR002547">
    <property type="entry name" value="tRNA-bd_dom"/>
</dbReference>
<comment type="similarity">
    <text evidence="7">Belongs to the class-II aminoacyl-tRNA synthetase family. Phe-tRNA synthetase alpha subunit type 1 subfamily.</text>
</comment>
<dbReference type="InterPro" id="IPR036690">
    <property type="entry name" value="Fdx_antiC-bd_sf"/>
</dbReference>
<dbReference type="NCBIfam" id="TIGR00468">
    <property type="entry name" value="pheS"/>
    <property type="match status" value="1"/>
</dbReference>
<evidence type="ECO:0000256" key="5">
    <source>
        <dbReference type="ARBA" id="ARBA00008653"/>
    </source>
</evidence>
<comment type="subcellular location">
    <subcellularLocation>
        <location evidence="4">Cytoplasm</location>
    </subcellularLocation>
    <subcellularLocation>
        <location evidence="3">Mitochondrion matrix</location>
    </subcellularLocation>
</comment>
<dbReference type="InterPro" id="IPR041616">
    <property type="entry name" value="PheRS_beta_core"/>
</dbReference>
<dbReference type="CDD" id="cd00496">
    <property type="entry name" value="PheRS_alpha_core"/>
    <property type="match status" value="1"/>
</dbReference>
<keyword evidence="27" id="KW-0496">Mitochondrion</keyword>
<evidence type="ECO:0000256" key="15">
    <source>
        <dbReference type="ARBA" id="ARBA00022555"/>
    </source>
</evidence>
<dbReference type="SUPFAM" id="SSF55681">
    <property type="entry name" value="Class II aaRS and biotin synthetases"/>
    <property type="match status" value="2"/>
</dbReference>
<comment type="subunit">
    <text evidence="8">Tetramer of two alpha and two beta subunits.</text>
</comment>
<evidence type="ECO:0000256" key="6">
    <source>
        <dbReference type="ARBA" id="ARBA00008711"/>
    </source>
</evidence>
<feature type="domain" description="TRNA-binding" evidence="41">
    <location>
        <begin position="398"/>
        <end position="507"/>
    </location>
</feature>
<dbReference type="PROSITE" id="PS00374">
    <property type="entry name" value="MGMT"/>
    <property type="match status" value="1"/>
</dbReference>
<dbReference type="HAMAP" id="MF_00281">
    <property type="entry name" value="Phe_tRNA_synth_alpha1"/>
    <property type="match status" value="1"/>
</dbReference>
<dbReference type="Pfam" id="PF03147">
    <property type="entry name" value="FDX-ACB"/>
    <property type="match status" value="1"/>
</dbReference>
<dbReference type="Pfam" id="PF17759">
    <property type="entry name" value="tRNA_synthFbeta"/>
    <property type="match status" value="1"/>
</dbReference>
<dbReference type="GO" id="GO:0005759">
    <property type="term" value="C:mitochondrial matrix"/>
    <property type="evidence" value="ECO:0007669"/>
    <property type="project" value="UniProtKB-SubCell"/>
</dbReference>
<feature type="domain" description="FDX-ACB" evidence="42">
    <location>
        <begin position="1058"/>
        <end position="1151"/>
    </location>
</feature>
<gene>
    <name evidence="44" type="ORF">XDN619_LOCUS4803</name>
</gene>
<evidence type="ECO:0000313" key="45">
    <source>
        <dbReference type="Proteomes" id="UP000663887"/>
    </source>
</evidence>
<evidence type="ECO:0000256" key="2">
    <source>
        <dbReference type="ARBA" id="ARBA00001946"/>
    </source>
</evidence>
<evidence type="ECO:0000256" key="24">
    <source>
        <dbReference type="ARBA" id="ARBA00022884"/>
    </source>
</evidence>
<keyword evidence="39" id="KW-0732">Signal</keyword>
<dbReference type="CDD" id="cd02796">
    <property type="entry name" value="tRNA_bind_bactPheRS"/>
    <property type="match status" value="1"/>
</dbReference>
<dbReference type="InterPro" id="IPR045864">
    <property type="entry name" value="aa-tRNA-synth_II/BPL/LPL"/>
</dbReference>
<dbReference type="InterPro" id="IPR014048">
    <property type="entry name" value="MethylDNA_cys_MeTrfase_DNA-bd"/>
</dbReference>
<keyword evidence="17" id="KW-0489">Methyltransferase</keyword>
<dbReference type="HAMAP" id="MF_00283">
    <property type="entry name" value="Phe_tRNA_synth_beta1"/>
    <property type="match status" value="1"/>
</dbReference>
<keyword evidence="38" id="KW-0175">Coiled coil</keyword>
<keyword evidence="15 37" id="KW-0820">tRNA-binding</keyword>
<dbReference type="InterPro" id="IPR033714">
    <property type="entry name" value="tRNA_bind_bactPheRS"/>
</dbReference>
<dbReference type="NCBIfam" id="TIGR00589">
    <property type="entry name" value="ogt"/>
    <property type="match status" value="1"/>
</dbReference>
<dbReference type="InterPro" id="IPR045060">
    <property type="entry name" value="Phe-tRNA-ligase_IIc_bsu"/>
</dbReference>
<dbReference type="PANTHER" id="PTHR10947:SF0">
    <property type="entry name" value="PHENYLALANINE--TRNA LIGASE BETA SUBUNIT"/>
    <property type="match status" value="1"/>
</dbReference>
<dbReference type="InterPro" id="IPR004532">
    <property type="entry name" value="Phe-tRNA-ligase_IIc_bsu_bact"/>
</dbReference>
<dbReference type="GO" id="GO:0005524">
    <property type="term" value="F:ATP binding"/>
    <property type="evidence" value="ECO:0007669"/>
    <property type="project" value="UniProtKB-KW"/>
</dbReference>
<evidence type="ECO:0000256" key="28">
    <source>
        <dbReference type="ARBA" id="ARBA00023146"/>
    </source>
</evidence>
<dbReference type="Pfam" id="PF02912">
    <property type="entry name" value="Phe_tRNA-synt_N"/>
    <property type="match status" value="1"/>
</dbReference>
<dbReference type="PANTHER" id="PTHR10947">
    <property type="entry name" value="PHENYLALANYL-TRNA SYNTHETASE BETA CHAIN AND LEUCINE-RICH REPEAT-CONTAINING PROTEIN 47"/>
    <property type="match status" value="1"/>
</dbReference>
<evidence type="ECO:0000256" key="11">
    <source>
        <dbReference type="ARBA" id="ARBA00015377"/>
    </source>
</evidence>
<dbReference type="EC" id="6.1.1.20" evidence="10"/>
<evidence type="ECO:0000256" key="37">
    <source>
        <dbReference type="PROSITE-ProRule" id="PRU00209"/>
    </source>
</evidence>
<dbReference type="Proteomes" id="UP000663887">
    <property type="component" value="Unassembled WGS sequence"/>
</dbReference>
<dbReference type="SUPFAM" id="SSF56037">
    <property type="entry name" value="PheT/TilS domain"/>
    <property type="match status" value="1"/>
</dbReference>
<evidence type="ECO:0000259" key="42">
    <source>
        <dbReference type="PROSITE" id="PS51447"/>
    </source>
</evidence>
<evidence type="ECO:0000256" key="21">
    <source>
        <dbReference type="ARBA" id="ARBA00022763"/>
    </source>
</evidence>
<keyword evidence="21" id="KW-0227">DNA damage</keyword>
<keyword evidence="18" id="KW-0808">Transferase</keyword>
<evidence type="ECO:0000256" key="36">
    <source>
        <dbReference type="ARBA" id="ARBA00049348"/>
    </source>
</evidence>
<dbReference type="InterPro" id="IPR002319">
    <property type="entry name" value="Phenylalanyl-tRNA_Synthase"/>
</dbReference>
<evidence type="ECO:0000256" key="8">
    <source>
        <dbReference type="ARBA" id="ARBA00011209"/>
    </source>
</evidence>
<dbReference type="GO" id="GO:0006281">
    <property type="term" value="P:DNA repair"/>
    <property type="evidence" value="ECO:0007669"/>
    <property type="project" value="UniProtKB-KW"/>
</dbReference>
<evidence type="ECO:0000256" key="4">
    <source>
        <dbReference type="ARBA" id="ARBA00004496"/>
    </source>
</evidence>
<evidence type="ECO:0000256" key="29">
    <source>
        <dbReference type="ARBA" id="ARBA00023204"/>
    </source>
</evidence>
<dbReference type="EMBL" id="CAJNRG010001166">
    <property type="protein sequence ID" value="CAF2028539.1"/>
    <property type="molecule type" value="Genomic_DNA"/>
</dbReference>
<dbReference type="InterPro" id="IPR012340">
    <property type="entry name" value="NA-bd_OB-fold"/>
</dbReference>
<dbReference type="PROSITE" id="PS51447">
    <property type="entry name" value="FDX_ACB"/>
    <property type="match status" value="1"/>
</dbReference>
<evidence type="ECO:0000256" key="30">
    <source>
        <dbReference type="ARBA" id="ARBA00030612"/>
    </source>
</evidence>
<feature type="chain" id="PRO_5032318354" description="Methylated-DNA--protein-cysteine methyltransferase" evidence="39">
    <location>
        <begin position="18"/>
        <end position="1312"/>
    </location>
</feature>
<dbReference type="SUPFAM" id="SSF46955">
    <property type="entry name" value="Putative DNA-binding domain"/>
    <property type="match status" value="1"/>
</dbReference>
<evidence type="ECO:0000256" key="19">
    <source>
        <dbReference type="ARBA" id="ARBA00022723"/>
    </source>
</evidence>
<dbReference type="SUPFAM" id="SSF46589">
    <property type="entry name" value="tRNA-binding arm"/>
    <property type="match status" value="1"/>
</dbReference>
<dbReference type="InterPro" id="IPR005147">
    <property type="entry name" value="tRNA_synthase_B5-dom"/>
</dbReference>
<accession>A0A816NE51</accession>
<dbReference type="Pfam" id="PF01409">
    <property type="entry name" value="tRNA-synt_2d"/>
    <property type="match status" value="1"/>
</dbReference>
<dbReference type="InterPro" id="IPR005121">
    <property type="entry name" value="Fdx_antiC-bd"/>
</dbReference>
<proteinExistence type="inferred from homology"/>
<dbReference type="InterPro" id="IPR004188">
    <property type="entry name" value="Phe-tRNA_ligase_II_N"/>
</dbReference>
<dbReference type="NCBIfam" id="TIGR00472">
    <property type="entry name" value="pheT_bact"/>
    <property type="match status" value="1"/>
</dbReference>
<evidence type="ECO:0000256" key="27">
    <source>
        <dbReference type="ARBA" id="ARBA00023128"/>
    </source>
</evidence>
<dbReference type="Gene3D" id="1.10.10.10">
    <property type="entry name" value="Winged helix-like DNA-binding domain superfamily/Winged helix DNA-binding domain"/>
    <property type="match status" value="1"/>
</dbReference>
<dbReference type="CDD" id="cd00769">
    <property type="entry name" value="PheRS_beta_core"/>
    <property type="match status" value="1"/>
</dbReference>
<protein>
    <recommendedName>
        <fullName evidence="11">Methylated-DNA--protein-cysteine methyltransferase</fullName>
        <ecNumber evidence="9">2.1.1.63</ecNumber>
        <ecNumber evidence="10">6.1.1.20</ecNumber>
    </recommendedName>
    <alternativeName>
        <fullName evidence="31">6-O-methylguanine-DNA methyltransferase</fullName>
    </alternativeName>
    <alternativeName>
        <fullName evidence="33">O-6-methylguanine-DNA-alkyltransferase</fullName>
    </alternativeName>
    <alternativeName>
        <fullName evidence="12">Phenylalanine--tRNA ligase alpha subunit</fullName>
    </alternativeName>
    <alternativeName>
        <fullName evidence="13">Phenylalanine--tRNA ligase beta subunit</fullName>
    </alternativeName>
    <alternativeName>
        <fullName evidence="32">Phenylalanyl-tRNA synthetase</fullName>
    </alternativeName>
    <alternativeName>
        <fullName evidence="30">Phenylalanyl-tRNA synthetase alpha subunit</fullName>
    </alternativeName>
    <alternativeName>
        <fullName evidence="34">Phenylalanyl-tRNA synthetase beta subunit</fullName>
    </alternativeName>
</protein>
<dbReference type="SMART" id="SM00896">
    <property type="entry name" value="FDX-ACB"/>
    <property type="match status" value="1"/>
</dbReference>
<dbReference type="FunFam" id="2.40.50.140:FF:000045">
    <property type="entry name" value="Phenylalanine--tRNA ligase beta subunit"/>
    <property type="match status" value="1"/>
</dbReference>
<dbReference type="GO" id="GO:0006432">
    <property type="term" value="P:phenylalanyl-tRNA aminoacylation"/>
    <property type="evidence" value="ECO:0007669"/>
    <property type="project" value="InterPro"/>
</dbReference>
<dbReference type="FunFam" id="1.10.10.10:FF:000214">
    <property type="entry name" value="Methylated-DNA--protein-cysteine methyltransferase"/>
    <property type="match status" value="1"/>
</dbReference>
<evidence type="ECO:0000256" key="12">
    <source>
        <dbReference type="ARBA" id="ARBA00015409"/>
    </source>
</evidence>
<keyword evidence="24 37" id="KW-0694">RNA-binding</keyword>
<evidence type="ECO:0000256" key="26">
    <source>
        <dbReference type="ARBA" id="ARBA00022946"/>
    </source>
</evidence>
<evidence type="ECO:0000256" key="35">
    <source>
        <dbReference type="ARBA" id="ARBA00049255"/>
    </source>
</evidence>
<dbReference type="PROSITE" id="PS50862">
    <property type="entry name" value="AA_TRNA_LIGASE_II"/>
    <property type="match status" value="1"/>
</dbReference>
<evidence type="ECO:0000256" key="3">
    <source>
        <dbReference type="ARBA" id="ARBA00004305"/>
    </source>
</evidence>
<dbReference type="InterPro" id="IPR036217">
    <property type="entry name" value="MethylDNA_cys_MeTrfase_DNAb"/>
</dbReference>
<keyword evidence="22" id="KW-0067">ATP-binding</keyword>
<dbReference type="Gene3D" id="3.30.70.380">
    <property type="entry name" value="Ferrodoxin-fold anticodon-binding domain"/>
    <property type="match status" value="1"/>
</dbReference>
<keyword evidence="16" id="KW-0436">Ligase</keyword>
<dbReference type="Gene3D" id="3.30.56.10">
    <property type="match status" value="2"/>
</dbReference>
<keyword evidence="14" id="KW-0963">Cytoplasm</keyword>
<dbReference type="EC" id="2.1.1.63" evidence="9"/>
<dbReference type="SMART" id="SM00873">
    <property type="entry name" value="B3_4"/>
    <property type="match status" value="1"/>
</dbReference>
<evidence type="ECO:0000256" key="13">
    <source>
        <dbReference type="ARBA" id="ARBA00017032"/>
    </source>
</evidence>
<dbReference type="GO" id="GO:0003908">
    <property type="term" value="F:methylated-DNA-[protein]-cysteine S-methyltransferase activity"/>
    <property type="evidence" value="ECO:0007669"/>
    <property type="project" value="UniProtKB-EC"/>
</dbReference>
<dbReference type="InterPro" id="IPR006195">
    <property type="entry name" value="aa-tRNA-synth_II"/>
</dbReference>
<evidence type="ECO:0000313" key="44">
    <source>
        <dbReference type="EMBL" id="CAF2028539.1"/>
    </source>
</evidence>
<dbReference type="Pfam" id="PF03483">
    <property type="entry name" value="B3_4"/>
    <property type="match status" value="1"/>
</dbReference>
<evidence type="ECO:0000256" key="10">
    <source>
        <dbReference type="ARBA" id="ARBA00012814"/>
    </source>
</evidence>
<comment type="similarity">
    <text evidence="5">Belongs to the phenylalanyl-tRNA synthetase beta subunit family. Type 1 subfamily.</text>
</comment>
<evidence type="ECO:0000256" key="31">
    <source>
        <dbReference type="ARBA" id="ARBA00030795"/>
    </source>
</evidence>
<dbReference type="InterPro" id="IPR005146">
    <property type="entry name" value="B3/B4_tRNA-bd"/>
</dbReference>
<dbReference type="Pfam" id="PF01035">
    <property type="entry name" value="DNA_binding_1"/>
    <property type="match status" value="1"/>
</dbReference>
<keyword evidence="25" id="KW-0648">Protein biosynthesis</keyword>
<organism evidence="44 45">
    <name type="scientific">Rotaria magnacalcarata</name>
    <dbReference type="NCBI Taxonomy" id="392030"/>
    <lineage>
        <taxon>Eukaryota</taxon>
        <taxon>Metazoa</taxon>
        <taxon>Spiralia</taxon>
        <taxon>Gnathifera</taxon>
        <taxon>Rotifera</taxon>
        <taxon>Eurotatoria</taxon>
        <taxon>Bdelloidea</taxon>
        <taxon>Philodinida</taxon>
        <taxon>Philodinidae</taxon>
        <taxon>Rotaria</taxon>
    </lineage>
</organism>
<dbReference type="InterPro" id="IPR020825">
    <property type="entry name" value="Phe-tRNA_synthase-like_B3/B4"/>
</dbReference>
<evidence type="ECO:0000259" key="43">
    <source>
        <dbReference type="PROSITE" id="PS51483"/>
    </source>
</evidence>
<keyword evidence="19" id="KW-0479">Metal-binding</keyword>
<evidence type="ECO:0000256" key="23">
    <source>
        <dbReference type="ARBA" id="ARBA00022842"/>
    </source>
</evidence>
<evidence type="ECO:0000256" key="9">
    <source>
        <dbReference type="ARBA" id="ARBA00011918"/>
    </source>
</evidence>
<evidence type="ECO:0000256" key="1">
    <source>
        <dbReference type="ARBA" id="ARBA00001286"/>
    </source>
</evidence>
<comment type="cofactor">
    <cofactor evidence="2">
        <name>Mg(2+)</name>
        <dbReference type="ChEBI" id="CHEBI:18420"/>
    </cofactor>
</comment>
<sequence>MRHNLTIMLFMSNLVFCTKILYSDSQLNLSVLKMLKELIVSAQKAVESSQTLDDLQQVRVQYLGKSGFITEEMKKLGQLAPEDRKEIGQKVNKAKEKILQILEERSQVLEEKKLNTRFQKERIDLTIPAKQVKSGGIHPISQCLEELVQVFSKYGFEIKDGPDIEDEWYNFTALNIREDHPARQMHDTFYLKKTSDKTKLLRTQTSPIQIRTMENEKPPFRFIAPGRTYRSDWDMTHAPMFHQIEGLVVDKNIHMGHLKYIIIDFIKSFFENANIEVQFRPSFFPFTEPSAEVDIRMNKNDKWLEVLGCGMVHPKVLQNVGIDSNEYQGFAFGLGLERFAMLKYDINDLRQFFEGDIRWLNHYNFSALDIPSIVAGLEEITNRLTMIGLEVEEIIDRRTELAAFEVAEILETTSHPDADKLRVCKVKTSSDIVNIVCGAPNARAGIKVVLAKIGTIIPNGNFKIKQSKIRGIESCGMLCSREELNIKGDSSGIIELPDEAIIGSDIAGYFRFDDPVIHINVTPNRADALGVYGIARDLAATGIGKLKPLVIPIIKEEFSSDTEVRVLNEEACPLFAIREIKNLKNVESPKWLKQHLENIGIGSISAIVDVTNYMSYSFGRPMHAYDADKIKGNLIIDSLKSSEKMLALNDKEYELGLGDIVVKDDNGIHCLSGIIGGKNSSCNESTTRILLEAACFDSRHIMRTGRKTMIDTDSRYRLERNVDRTFTLKAIDYATNLILTICGGSPSAPEVAGNDKLPIRMIEFPFDFFVSRAGFSIKAEEIIAILERLGFGCKNEKDKIEITIPSWRYDVSIKEDIVEEIVRIYGYDKIPLVPLPTNNVEKIINREQRRFIDIKRLLASYGYTEVISWSFMDSKKAKLFSEIKEELILQNPISSDLDYMRPSILPNLLKIACNNINRSYKDLSLFELGPIFFEADNITPVKSVAGIRIGATLPKNCHITTQDVSIFDIKSDLETIFSYASLELDKCQIQNIAPSYYHPTRSATISLGKNVIACFGQIHPSILKSFDIECDVMAFELDLSKLPMTKEKFGKKSKLRISDYQMINRDYAFIIDESQKIGEILNFIKNADKNLIKNVSLFDIYNGNKIEKGKKSIAISVTIQDDNKTLNEQDISNVNQLIIEGVKAKFGIGHSPVGDVLLAWDNDTSNGYLVCFLAFIKNVQELKSAKADVAIFFPRASLHENNKEAKQLITNIFNTQSKAQIRIFINGTEFQKRVWRTLTEVNFGTVISYQELAQRVGNINSIRAVASAVAKNNISYLIPCHRIIRKSGDINKYRWGSDVKRKLIDWESEVLK</sequence>
<dbReference type="InterPro" id="IPR010978">
    <property type="entry name" value="tRNA-bd_arm"/>
</dbReference>
<evidence type="ECO:0000259" key="41">
    <source>
        <dbReference type="PROSITE" id="PS50886"/>
    </source>
</evidence>
<reference evidence="44" key="1">
    <citation type="submission" date="2021-02" db="EMBL/GenBank/DDBJ databases">
        <authorList>
            <person name="Nowell W R."/>
        </authorList>
    </citation>
    <scope>NUCLEOTIDE SEQUENCE</scope>
</reference>
<evidence type="ECO:0000256" key="32">
    <source>
        <dbReference type="ARBA" id="ARBA00031194"/>
    </source>
</evidence>
<dbReference type="SUPFAM" id="SSF54991">
    <property type="entry name" value="Anticodon-binding domain of PheRS"/>
    <property type="match status" value="1"/>
</dbReference>
<dbReference type="Gene3D" id="2.40.50.140">
    <property type="entry name" value="Nucleic acid-binding proteins"/>
    <property type="match status" value="1"/>
</dbReference>
<comment type="caution">
    <text evidence="44">The sequence shown here is derived from an EMBL/GenBank/DDBJ whole genome shotgun (WGS) entry which is preliminary data.</text>
</comment>
<keyword evidence="20" id="KW-0547">Nucleotide-binding</keyword>
<dbReference type="GO" id="GO:0004826">
    <property type="term" value="F:phenylalanine-tRNA ligase activity"/>
    <property type="evidence" value="ECO:0007669"/>
    <property type="project" value="UniProtKB-EC"/>
</dbReference>
<evidence type="ECO:0000256" key="33">
    <source>
        <dbReference type="ARBA" id="ARBA00031621"/>
    </source>
</evidence>
<feature type="signal peptide" evidence="39">
    <location>
        <begin position="1"/>
        <end position="17"/>
    </location>
</feature>
<comment type="catalytic activity">
    <reaction evidence="36">
        <text>a 6-O-methyl-2'-deoxyguanosine in DNA + L-cysteinyl-[protein] = S-methyl-L-cysteinyl-[protein] + a 2'-deoxyguanosine in DNA</text>
        <dbReference type="Rhea" id="RHEA:24000"/>
        <dbReference type="Rhea" id="RHEA-COMP:10131"/>
        <dbReference type="Rhea" id="RHEA-COMP:10132"/>
        <dbReference type="Rhea" id="RHEA-COMP:11367"/>
        <dbReference type="Rhea" id="RHEA-COMP:11368"/>
        <dbReference type="ChEBI" id="CHEBI:29950"/>
        <dbReference type="ChEBI" id="CHEBI:82612"/>
        <dbReference type="ChEBI" id="CHEBI:85445"/>
        <dbReference type="ChEBI" id="CHEBI:85448"/>
        <dbReference type="EC" id="2.1.1.63"/>
    </reaction>
</comment>
<keyword evidence="28" id="KW-0030">Aminoacyl-tRNA synthetase</keyword>
<comment type="catalytic activity">
    <reaction evidence="35">
        <text>tRNA(Phe) + L-phenylalanine + ATP = L-phenylalanyl-tRNA(Phe) + AMP + diphosphate + H(+)</text>
        <dbReference type="Rhea" id="RHEA:19413"/>
        <dbReference type="Rhea" id="RHEA-COMP:9668"/>
        <dbReference type="Rhea" id="RHEA-COMP:9699"/>
        <dbReference type="ChEBI" id="CHEBI:15378"/>
        <dbReference type="ChEBI" id="CHEBI:30616"/>
        <dbReference type="ChEBI" id="CHEBI:33019"/>
        <dbReference type="ChEBI" id="CHEBI:58095"/>
        <dbReference type="ChEBI" id="CHEBI:78442"/>
        <dbReference type="ChEBI" id="CHEBI:78531"/>
        <dbReference type="ChEBI" id="CHEBI:456215"/>
        <dbReference type="EC" id="6.1.1.20"/>
    </reaction>
</comment>
<evidence type="ECO:0000256" key="16">
    <source>
        <dbReference type="ARBA" id="ARBA00022598"/>
    </source>
</evidence>
<dbReference type="Pfam" id="PF03484">
    <property type="entry name" value="B5"/>
    <property type="match status" value="1"/>
</dbReference>
<feature type="coiled-coil region" evidence="38">
    <location>
        <begin position="84"/>
        <end position="112"/>
    </location>
</feature>
<dbReference type="InterPro" id="IPR001497">
    <property type="entry name" value="MethylDNA_cys_MeTrfase_AS"/>
</dbReference>
<evidence type="ECO:0000256" key="22">
    <source>
        <dbReference type="ARBA" id="ARBA00022840"/>
    </source>
</evidence>